<sequence length="316" mass="36218">MKFISTICLLFLLPALSRNTRQRYVDLEQNLKNLFKERSDALRQKTKSASDGIEQYLQNLKNAETVPKKVLLKILERSQKQRDEMKSVQLALKKMLDEFTENDKKQQATISFLKMETEKKNKLIKVLQQENKSLKNKLLSGSKLCGIYANESRKIQAQLKELRYRKKDLISKGQQLADLELRLVEAKKELDRAALDKESQLKALKDIVHVCFSSVLSNKPSKIHNISGISFDGFKFSRLANTSAGTIPQHHDKDIPKIVQVAKGKALSYVQPTRKGWFTDCRKEKVSRSCRHTEPLTINNKVPSPDQSPTASWTLH</sequence>
<dbReference type="AlphaFoldDB" id="A0A3B3RD39"/>
<keyword evidence="5" id="KW-1185">Reference proteome</keyword>
<feature type="coiled-coil region" evidence="1">
    <location>
        <begin position="17"/>
        <end position="44"/>
    </location>
</feature>
<reference evidence="4" key="1">
    <citation type="submission" date="2025-08" db="UniProtKB">
        <authorList>
            <consortium name="Ensembl"/>
        </authorList>
    </citation>
    <scope>IDENTIFICATION</scope>
</reference>
<feature type="region of interest" description="Disordered" evidence="2">
    <location>
        <begin position="296"/>
        <end position="316"/>
    </location>
</feature>
<protein>
    <submittedName>
        <fullName evidence="4">Leucine zipper protein 2-like</fullName>
    </submittedName>
</protein>
<dbReference type="Ensembl" id="ENSPKIT00000040770.1">
    <property type="protein sequence ID" value="ENSPKIP00000016283.1"/>
    <property type="gene ID" value="ENSPKIG00000002673.1"/>
</dbReference>
<feature type="chain" id="PRO_5017235384" evidence="3">
    <location>
        <begin position="18"/>
        <end position="316"/>
    </location>
</feature>
<evidence type="ECO:0000256" key="3">
    <source>
        <dbReference type="SAM" id="SignalP"/>
    </source>
</evidence>
<evidence type="ECO:0000256" key="2">
    <source>
        <dbReference type="SAM" id="MobiDB-lite"/>
    </source>
</evidence>
<accession>A0A3B3RD39</accession>
<feature type="coiled-coil region" evidence="1">
    <location>
        <begin position="78"/>
        <end position="137"/>
    </location>
</feature>
<dbReference type="PANTHER" id="PTHR22414:SF0">
    <property type="entry name" value="LEUCINE ZIPPER PROTEIN 2"/>
    <property type="match status" value="1"/>
</dbReference>
<evidence type="ECO:0000256" key="1">
    <source>
        <dbReference type="SAM" id="Coils"/>
    </source>
</evidence>
<dbReference type="OrthoDB" id="8767066at2759"/>
<dbReference type="InterPro" id="IPR026718">
    <property type="entry name" value="Luzp2"/>
</dbReference>
<keyword evidence="1" id="KW-0175">Coiled coil</keyword>
<keyword evidence="3" id="KW-0732">Signal</keyword>
<proteinExistence type="predicted"/>
<organism evidence="4 5">
    <name type="scientific">Paramormyrops kingsleyae</name>
    <dbReference type="NCBI Taxonomy" id="1676925"/>
    <lineage>
        <taxon>Eukaryota</taxon>
        <taxon>Metazoa</taxon>
        <taxon>Chordata</taxon>
        <taxon>Craniata</taxon>
        <taxon>Vertebrata</taxon>
        <taxon>Euteleostomi</taxon>
        <taxon>Actinopterygii</taxon>
        <taxon>Neopterygii</taxon>
        <taxon>Teleostei</taxon>
        <taxon>Osteoglossocephala</taxon>
        <taxon>Osteoglossomorpha</taxon>
        <taxon>Osteoglossiformes</taxon>
        <taxon>Mormyridae</taxon>
        <taxon>Paramormyrops</taxon>
    </lineage>
</organism>
<evidence type="ECO:0000313" key="5">
    <source>
        <dbReference type="Proteomes" id="UP000261540"/>
    </source>
</evidence>
<dbReference type="PANTHER" id="PTHR22414">
    <property type="entry name" value="LEUCINE ZIPPER PROTEIN 2"/>
    <property type="match status" value="1"/>
</dbReference>
<dbReference type="Proteomes" id="UP000261540">
    <property type="component" value="Unplaced"/>
</dbReference>
<feature type="coiled-coil region" evidence="1">
    <location>
        <begin position="169"/>
        <end position="207"/>
    </location>
</feature>
<dbReference type="KEGG" id="pki:111858229"/>
<evidence type="ECO:0000313" key="4">
    <source>
        <dbReference type="Ensembl" id="ENSPKIP00000016283.1"/>
    </source>
</evidence>
<feature type="signal peptide" evidence="3">
    <location>
        <begin position="1"/>
        <end position="17"/>
    </location>
</feature>
<reference evidence="4" key="2">
    <citation type="submission" date="2025-09" db="UniProtKB">
        <authorList>
            <consortium name="Ensembl"/>
        </authorList>
    </citation>
    <scope>IDENTIFICATION</scope>
</reference>
<dbReference type="GeneTree" id="ENSGT00390000013180"/>
<name>A0A3B3RD39_9TELE</name>